<name>A0A7M2WVR7_9BACT</name>
<dbReference type="Gene3D" id="3.30.70.1290">
    <property type="entry name" value="Transposase IS200-like"/>
    <property type="match status" value="1"/>
</dbReference>
<reference evidence="2 3" key="1">
    <citation type="submission" date="2020-10" db="EMBL/GenBank/DDBJ databases">
        <title>Wide distribution of Phycisphaera-like planctomycetes from WD2101 soil group in peatlands and genome analysis of the first cultivated representative.</title>
        <authorList>
            <person name="Dedysh S.N."/>
            <person name="Beletsky A.V."/>
            <person name="Ivanova A."/>
            <person name="Kulichevskaya I.S."/>
            <person name="Suzina N.E."/>
            <person name="Philippov D.A."/>
            <person name="Rakitin A.L."/>
            <person name="Mardanov A.V."/>
            <person name="Ravin N.V."/>
        </authorList>
    </citation>
    <scope>NUCLEOTIDE SEQUENCE [LARGE SCALE GENOMIC DNA]</scope>
    <source>
        <strain evidence="2 3">M1803</strain>
    </source>
</reference>
<accession>A0A7M2WVR7</accession>
<dbReference type="Proteomes" id="UP000593765">
    <property type="component" value="Chromosome"/>
</dbReference>
<dbReference type="AlphaFoldDB" id="A0A7M2WVR7"/>
<organism evidence="2 3">
    <name type="scientific">Humisphaera borealis</name>
    <dbReference type="NCBI Taxonomy" id="2807512"/>
    <lineage>
        <taxon>Bacteria</taxon>
        <taxon>Pseudomonadati</taxon>
        <taxon>Planctomycetota</taxon>
        <taxon>Phycisphaerae</taxon>
        <taxon>Tepidisphaerales</taxon>
        <taxon>Tepidisphaeraceae</taxon>
        <taxon>Humisphaera</taxon>
    </lineage>
</organism>
<evidence type="ECO:0000313" key="3">
    <source>
        <dbReference type="Proteomes" id="UP000593765"/>
    </source>
</evidence>
<gene>
    <name evidence="2" type="ORF">IPV69_25035</name>
</gene>
<dbReference type="InterPro" id="IPR036515">
    <property type="entry name" value="Transposase_17_sf"/>
</dbReference>
<protein>
    <submittedName>
        <fullName evidence="2">Transposase</fullName>
    </submittedName>
</protein>
<dbReference type="SUPFAM" id="SSF143422">
    <property type="entry name" value="Transposase IS200-like"/>
    <property type="match status" value="1"/>
</dbReference>
<keyword evidence="3" id="KW-1185">Reference proteome</keyword>
<dbReference type="GO" id="GO:0006313">
    <property type="term" value="P:DNA transposition"/>
    <property type="evidence" value="ECO:0007669"/>
    <property type="project" value="InterPro"/>
</dbReference>
<dbReference type="EMBL" id="CP063458">
    <property type="protein sequence ID" value="QOV89424.1"/>
    <property type="molecule type" value="Genomic_DNA"/>
</dbReference>
<dbReference type="InterPro" id="IPR002686">
    <property type="entry name" value="Transposase_17"/>
</dbReference>
<dbReference type="Pfam" id="PF01797">
    <property type="entry name" value="Y1_Tnp"/>
    <property type="match status" value="1"/>
</dbReference>
<dbReference type="RefSeq" id="WP_206292463.1">
    <property type="nucleotide sequence ID" value="NZ_CP063458.1"/>
</dbReference>
<feature type="domain" description="Transposase IS200-like" evidence="1">
    <location>
        <begin position="79"/>
        <end position="136"/>
    </location>
</feature>
<evidence type="ECO:0000259" key="1">
    <source>
        <dbReference type="Pfam" id="PF01797"/>
    </source>
</evidence>
<dbReference type="KEGG" id="hbs:IPV69_25035"/>
<dbReference type="GO" id="GO:0004803">
    <property type="term" value="F:transposase activity"/>
    <property type="evidence" value="ECO:0007669"/>
    <property type="project" value="InterPro"/>
</dbReference>
<evidence type="ECO:0000313" key="2">
    <source>
        <dbReference type="EMBL" id="QOV89424.1"/>
    </source>
</evidence>
<sequence length="196" mass="22518">MIVGYHIIFGAYGFWLPNDPRGSWSDFVGSWDLFRYGPATKTNERRSLAYDAHDHDVRVSAKKSLKHPAVEFTGVQARAVARGFSSYVQRSDLKIWACAVLPDHVHLVVARPAIRVEQLVIQLKGDATQQLIRENIHPLEGRQQPGTRPPKCWARGEWKVFLDPEDVPRAIQYVEENPLKEGKRKQEWSFVVPYEE</sequence>
<proteinExistence type="predicted"/>
<dbReference type="GO" id="GO:0003677">
    <property type="term" value="F:DNA binding"/>
    <property type="evidence" value="ECO:0007669"/>
    <property type="project" value="InterPro"/>
</dbReference>